<keyword evidence="10" id="KW-1185">Reference proteome</keyword>
<dbReference type="Gene3D" id="1.20.90.10">
    <property type="entry name" value="Phospholipase A2 domain"/>
    <property type="match status" value="1"/>
</dbReference>
<dbReference type="GO" id="GO:0006644">
    <property type="term" value="P:phospholipid metabolic process"/>
    <property type="evidence" value="ECO:0007669"/>
    <property type="project" value="InterPro"/>
</dbReference>
<comment type="cofactor">
    <cofactor evidence="5">
        <name>Ca(2+)</name>
        <dbReference type="ChEBI" id="CHEBI:29108"/>
    </cofactor>
    <text evidence="5">Binds 1 Ca(2+) ion per subunit.</text>
</comment>
<protein>
    <recommendedName>
        <fullName evidence="8">Phospholipase A2</fullName>
        <ecNumber evidence="8">3.1.1.4</ecNumber>
    </recommendedName>
</protein>
<dbReference type="Pfam" id="PF00068">
    <property type="entry name" value="Phospholip_A2_1"/>
    <property type="match status" value="1"/>
</dbReference>
<dbReference type="PANTHER" id="PTHR11716">
    <property type="entry name" value="PHOSPHOLIPASE A2 FAMILY MEMBER"/>
    <property type="match status" value="1"/>
</dbReference>
<evidence type="ECO:0000256" key="6">
    <source>
        <dbReference type="PIRSR" id="PIRSR601211-3"/>
    </source>
</evidence>
<accession>A0AA97KL59</accession>
<dbReference type="Proteomes" id="UP001190640">
    <property type="component" value="Chromosome 17"/>
</dbReference>
<dbReference type="CDD" id="cd00125">
    <property type="entry name" value="PLA2c"/>
    <property type="match status" value="1"/>
</dbReference>
<dbReference type="InterPro" id="IPR033113">
    <property type="entry name" value="PLA2_histidine"/>
</dbReference>
<dbReference type="InterPro" id="IPR036444">
    <property type="entry name" value="PLipase_A2_dom_sf"/>
</dbReference>
<evidence type="ECO:0000256" key="5">
    <source>
        <dbReference type="PIRSR" id="PIRSR601211-2"/>
    </source>
</evidence>
<dbReference type="InterPro" id="IPR016090">
    <property type="entry name" value="PLA2-like_dom"/>
</dbReference>
<dbReference type="GO" id="GO:0042130">
    <property type="term" value="P:negative regulation of T cell proliferation"/>
    <property type="evidence" value="ECO:0007669"/>
    <property type="project" value="TreeGrafter"/>
</dbReference>
<dbReference type="GO" id="GO:0005576">
    <property type="term" value="C:extracellular region"/>
    <property type="evidence" value="ECO:0007669"/>
    <property type="project" value="UniProtKB-SubCell"/>
</dbReference>
<feature type="disulfide bond" evidence="6">
    <location>
        <begin position="81"/>
        <end position="105"/>
    </location>
</feature>
<dbReference type="EC" id="3.1.1.4" evidence="8"/>
<evidence type="ECO:0000313" key="10">
    <source>
        <dbReference type="Proteomes" id="UP001190640"/>
    </source>
</evidence>
<feature type="disulfide bond" evidence="6">
    <location>
        <begin position="71"/>
        <end position="146"/>
    </location>
</feature>
<keyword evidence="5 8" id="KW-0106">Calcium</keyword>
<dbReference type="SUPFAM" id="SSF48619">
    <property type="entry name" value="Phospholipase A2, PLA2"/>
    <property type="match status" value="1"/>
</dbReference>
<evidence type="ECO:0000256" key="7">
    <source>
        <dbReference type="RuleBase" id="RU003654"/>
    </source>
</evidence>
<feature type="disulfide bond" evidence="6">
    <location>
        <begin position="65"/>
        <end position="119"/>
    </location>
</feature>
<comment type="subcellular location">
    <subcellularLocation>
        <location evidence="1 8">Secreted</location>
    </subcellularLocation>
</comment>
<dbReference type="AlphaFoldDB" id="A0AA97KL59"/>
<feature type="binding site" evidence="5">
    <location>
        <position position="51"/>
    </location>
    <ligand>
        <name>Ca(2+)</name>
        <dbReference type="ChEBI" id="CHEBI:29108"/>
    </ligand>
</feature>
<dbReference type="PROSITE" id="PS00119">
    <property type="entry name" value="PA2_ASP"/>
    <property type="match status" value="1"/>
</dbReference>
<proteinExistence type="inferred from homology"/>
<keyword evidence="5" id="KW-0479">Metal-binding</keyword>
<dbReference type="SMART" id="SM00085">
    <property type="entry name" value="PA2c"/>
    <property type="match status" value="1"/>
</dbReference>
<dbReference type="GO" id="GO:0005543">
    <property type="term" value="F:phospholipid binding"/>
    <property type="evidence" value="ECO:0007669"/>
    <property type="project" value="TreeGrafter"/>
</dbReference>
<evidence type="ECO:0000256" key="8">
    <source>
        <dbReference type="RuleBase" id="RU361236"/>
    </source>
</evidence>
<keyword evidence="2 8" id="KW-0964">Secreted</keyword>
<dbReference type="GO" id="GO:0050482">
    <property type="term" value="P:arachidonate secretion"/>
    <property type="evidence" value="ECO:0007669"/>
    <property type="project" value="InterPro"/>
</dbReference>
<evidence type="ECO:0000313" key="11">
    <source>
        <dbReference type="RefSeq" id="XP_054857276.1"/>
    </source>
</evidence>
<keyword evidence="8" id="KW-0443">Lipid metabolism</keyword>
<keyword evidence="8" id="KW-0378">Hydrolase</keyword>
<keyword evidence="8" id="KW-0732">Signal</keyword>
<name>A0AA97KL59_EUBMA</name>
<feature type="disulfide bond" evidence="6">
    <location>
        <begin position="50"/>
        <end position="66"/>
    </location>
</feature>
<dbReference type="InterPro" id="IPR001211">
    <property type="entry name" value="PLA2"/>
</dbReference>
<organism evidence="10 11">
    <name type="scientific">Eublepharis macularius</name>
    <name type="common">Leopard gecko</name>
    <name type="synonym">Cyrtodactylus macularius</name>
    <dbReference type="NCBI Taxonomy" id="481883"/>
    <lineage>
        <taxon>Eukaryota</taxon>
        <taxon>Metazoa</taxon>
        <taxon>Chordata</taxon>
        <taxon>Craniata</taxon>
        <taxon>Vertebrata</taxon>
        <taxon>Euteleostomi</taxon>
        <taxon>Lepidosauria</taxon>
        <taxon>Squamata</taxon>
        <taxon>Bifurcata</taxon>
        <taxon>Gekkota</taxon>
        <taxon>Eublepharidae</taxon>
        <taxon>Eublepharinae</taxon>
        <taxon>Eublepharis</taxon>
    </lineage>
</organism>
<reference evidence="11" key="1">
    <citation type="submission" date="2025-08" db="UniProtKB">
        <authorList>
            <consortium name="RefSeq"/>
        </authorList>
    </citation>
    <scope>IDENTIFICATION</scope>
    <source>
        <tissue evidence="11">Blood</tissue>
    </source>
</reference>
<feature type="binding site" evidence="5">
    <location>
        <position position="70"/>
    </location>
    <ligand>
        <name>Ca(2+)</name>
        <dbReference type="ChEBI" id="CHEBI:29108"/>
    </ligand>
</feature>
<sequence length="146" mass="16335">MEKNLPALVALLFAFGVVITDGNLFQLQKMIKEATGKQAIPNYSSYGCHCGLGGKGKPLDDTDWCCHYHDCCYEKMENQGCKPKTVSYSYSYLSGNMNCGGGTSCEQQVCECDRNLAMCLKKHLGSYSWKLRFYWNIFCSNSAPEC</sequence>
<comment type="catalytic activity">
    <reaction evidence="8">
        <text>a 1,2-diacyl-sn-glycero-3-phosphocholine + H2O = a 1-acyl-sn-glycero-3-phosphocholine + a fatty acid + H(+)</text>
        <dbReference type="Rhea" id="RHEA:15801"/>
        <dbReference type="ChEBI" id="CHEBI:15377"/>
        <dbReference type="ChEBI" id="CHEBI:15378"/>
        <dbReference type="ChEBI" id="CHEBI:28868"/>
        <dbReference type="ChEBI" id="CHEBI:57643"/>
        <dbReference type="ChEBI" id="CHEBI:58168"/>
        <dbReference type="EC" id="3.1.1.4"/>
    </reaction>
</comment>
<feature type="chain" id="PRO_5041515481" description="Phospholipase A2" evidence="8">
    <location>
        <begin position="21"/>
        <end position="146"/>
    </location>
</feature>
<dbReference type="PRINTS" id="PR00389">
    <property type="entry name" value="PHPHLIPASEA2"/>
</dbReference>
<feature type="disulfide bond" evidence="6">
    <location>
        <begin position="99"/>
        <end position="110"/>
    </location>
</feature>
<keyword evidence="3 6" id="KW-1015">Disulfide bond</keyword>
<dbReference type="GO" id="GO:0047498">
    <property type="term" value="F:calcium-dependent phospholipase A2 activity"/>
    <property type="evidence" value="ECO:0007669"/>
    <property type="project" value="TreeGrafter"/>
</dbReference>
<evidence type="ECO:0000256" key="1">
    <source>
        <dbReference type="ARBA" id="ARBA00004613"/>
    </source>
</evidence>
<evidence type="ECO:0000256" key="2">
    <source>
        <dbReference type="ARBA" id="ARBA00022525"/>
    </source>
</evidence>
<evidence type="ECO:0000256" key="3">
    <source>
        <dbReference type="ARBA" id="ARBA00023157"/>
    </source>
</evidence>
<evidence type="ECO:0000259" key="9">
    <source>
        <dbReference type="SMART" id="SM00085"/>
    </source>
</evidence>
<dbReference type="FunFam" id="1.20.90.10:FF:000001">
    <property type="entry name" value="Basic phospholipase A2 homolog"/>
    <property type="match status" value="1"/>
</dbReference>
<feature type="active site" evidence="4">
    <location>
        <position position="113"/>
    </location>
</feature>
<dbReference type="PANTHER" id="PTHR11716:SF9">
    <property type="entry name" value="PHOSPHOLIPASE A2, MEMBRANE ASSOCIATED"/>
    <property type="match status" value="1"/>
</dbReference>
<dbReference type="GO" id="GO:0016042">
    <property type="term" value="P:lipid catabolic process"/>
    <property type="evidence" value="ECO:0007669"/>
    <property type="project" value="InterPro"/>
</dbReference>
<gene>
    <name evidence="11" type="primary">LOC129344553</name>
</gene>
<feature type="active site" evidence="4">
    <location>
        <position position="69"/>
    </location>
</feature>
<dbReference type="PROSITE" id="PS00118">
    <property type="entry name" value="PA2_HIS"/>
    <property type="match status" value="1"/>
</dbReference>
<feature type="binding site" evidence="5">
    <location>
        <position position="53"/>
    </location>
    <ligand>
        <name>Ca(2+)</name>
        <dbReference type="ChEBI" id="CHEBI:29108"/>
    </ligand>
</feature>
<comment type="similarity">
    <text evidence="7">Belongs to the phospholipase A2 family.</text>
</comment>
<feature type="disulfide bond" evidence="6">
    <location>
        <begin position="48"/>
        <end position="139"/>
    </location>
</feature>
<dbReference type="InterPro" id="IPR033112">
    <property type="entry name" value="PLA2_Asp_AS"/>
</dbReference>
<dbReference type="GeneID" id="129344553"/>
<feature type="signal peptide" evidence="8">
    <location>
        <begin position="1"/>
        <end position="20"/>
    </location>
</feature>
<feature type="domain" description="Phospholipase A2-like central" evidence="9">
    <location>
        <begin position="23"/>
        <end position="140"/>
    </location>
</feature>
<dbReference type="KEGG" id="emc:129344553"/>
<evidence type="ECO:0000256" key="4">
    <source>
        <dbReference type="PIRSR" id="PIRSR601211-1"/>
    </source>
</evidence>
<feature type="disulfide bond" evidence="6">
    <location>
        <begin position="72"/>
        <end position="112"/>
    </location>
</feature>
<dbReference type="RefSeq" id="XP_054857276.1">
    <property type="nucleotide sequence ID" value="XM_055001301.1"/>
</dbReference>
<dbReference type="GO" id="GO:0005509">
    <property type="term" value="F:calcium ion binding"/>
    <property type="evidence" value="ECO:0007669"/>
    <property type="project" value="InterPro"/>
</dbReference>